<sequence length="536" mass="57782">MDSTANNDNSNPAEAYGQNLGGNLQHAAGALVFDANIDVLNPENSKEYLPPPDTISPAVPAHASYEPRAIDTNNYSSIAARSLDSQSFSASPHFTWFPEASNSHSSDIVSSGGIVDIGNTVRDIPQPSLHPSDTMGSLQPCASATYHQPYAYANNNQSMILAHNNPLHLAPFNADSFHSIPPGLEPCFDLGNLPFPQDAANLDSNYVGEQWTHPANFQTDFEILGANNMLLHPYSAGLGTLQMLPGPYAGPASSQMLGPFDQYRAPQPMQIYTPEENSQLLHDVSSIHHPGYAESVGLLPAISQPVYPNDPRRTGIAEANDQLAVLGNLPHIQPPESFDYRDSFMPPGFSNVLSNGRNTLYGPSEDIFPNIQQPTEFSGQGGVTSLDNHGHSIYTVENSTTPNHLIPSYPMGDPMLLDAARAPSMEIALRPLESITHPLVPSLQVSTNSSANTTGEAPSITYGPERPPQKSNRQLSKRSGRIQKPASGSKSLATRKKPEERVKLALTRLKDRVGMPENSMGFFGTCVASSAKKRGE</sequence>
<feature type="non-terminal residue" evidence="2">
    <location>
        <position position="536"/>
    </location>
</feature>
<evidence type="ECO:0000256" key="1">
    <source>
        <dbReference type="SAM" id="MobiDB-lite"/>
    </source>
</evidence>
<organism evidence="2 3">
    <name type="scientific">Pseudopithomyces chartarum</name>
    <dbReference type="NCBI Taxonomy" id="1892770"/>
    <lineage>
        <taxon>Eukaryota</taxon>
        <taxon>Fungi</taxon>
        <taxon>Dikarya</taxon>
        <taxon>Ascomycota</taxon>
        <taxon>Pezizomycotina</taxon>
        <taxon>Dothideomycetes</taxon>
        <taxon>Pleosporomycetidae</taxon>
        <taxon>Pleosporales</taxon>
        <taxon>Massarineae</taxon>
        <taxon>Didymosphaeriaceae</taxon>
        <taxon>Pseudopithomyces</taxon>
    </lineage>
</organism>
<gene>
    <name evidence="2" type="ORF">GRF29_77g80189</name>
</gene>
<dbReference type="AlphaFoldDB" id="A0AAN6RG61"/>
<evidence type="ECO:0000313" key="2">
    <source>
        <dbReference type="EMBL" id="KAK3208236.1"/>
    </source>
</evidence>
<name>A0AAN6RG61_9PLEO</name>
<proteinExistence type="predicted"/>
<feature type="region of interest" description="Disordered" evidence="1">
    <location>
        <begin position="445"/>
        <end position="536"/>
    </location>
</feature>
<reference evidence="2 3" key="1">
    <citation type="submission" date="2021-02" db="EMBL/GenBank/DDBJ databases">
        <title>Genome assembly of Pseudopithomyces chartarum.</title>
        <authorList>
            <person name="Jauregui R."/>
            <person name="Singh J."/>
            <person name="Voisey C."/>
        </authorList>
    </citation>
    <scope>NUCLEOTIDE SEQUENCE [LARGE SCALE GENOMIC DNA]</scope>
    <source>
        <strain evidence="2 3">AGR01</strain>
    </source>
</reference>
<keyword evidence="3" id="KW-1185">Reference proteome</keyword>
<dbReference type="Proteomes" id="UP001280581">
    <property type="component" value="Unassembled WGS sequence"/>
</dbReference>
<accession>A0AAN6RG61</accession>
<protein>
    <submittedName>
        <fullName evidence="2">Uncharacterized protein</fullName>
    </submittedName>
</protein>
<dbReference type="EMBL" id="WVTA01000007">
    <property type="protein sequence ID" value="KAK3208236.1"/>
    <property type="molecule type" value="Genomic_DNA"/>
</dbReference>
<feature type="compositionally biased region" description="Polar residues" evidence="1">
    <location>
        <begin position="445"/>
        <end position="456"/>
    </location>
</feature>
<comment type="caution">
    <text evidence="2">The sequence shown here is derived from an EMBL/GenBank/DDBJ whole genome shotgun (WGS) entry which is preliminary data.</text>
</comment>
<evidence type="ECO:0000313" key="3">
    <source>
        <dbReference type="Proteomes" id="UP001280581"/>
    </source>
</evidence>
<feature type="compositionally biased region" description="Basic and acidic residues" evidence="1">
    <location>
        <begin position="496"/>
        <end position="514"/>
    </location>
</feature>